<dbReference type="Pfam" id="PF00931">
    <property type="entry name" value="NB-ARC"/>
    <property type="match status" value="1"/>
</dbReference>
<feature type="region of interest" description="Disordered" evidence="7">
    <location>
        <begin position="655"/>
        <end position="683"/>
    </location>
</feature>
<dbReference type="PANTHER" id="PTHR19338">
    <property type="entry name" value="TRANSLOCASE OF INNER MITOCHONDRIAL MEMBRANE 13 HOMOLOG"/>
    <property type="match status" value="1"/>
</dbReference>
<evidence type="ECO:0000259" key="10">
    <source>
        <dbReference type="Pfam" id="PF22936"/>
    </source>
</evidence>
<feature type="coiled-coil region" evidence="6">
    <location>
        <begin position="75"/>
        <end position="102"/>
    </location>
</feature>
<evidence type="ECO:0000256" key="6">
    <source>
        <dbReference type="SAM" id="Coils"/>
    </source>
</evidence>
<evidence type="ECO:0000313" key="12">
    <source>
        <dbReference type="Proteomes" id="UP000298652"/>
    </source>
</evidence>
<keyword evidence="12" id="KW-1185">Reference proteome</keyword>
<keyword evidence="5" id="KW-0611">Plant defense</keyword>
<dbReference type="Pfam" id="PF18052">
    <property type="entry name" value="Rx_N"/>
    <property type="match status" value="1"/>
</dbReference>
<evidence type="ECO:0000256" key="2">
    <source>
        <dbReference type="ARBA" id="ARBA00022614"/>
    </source>
</evidence>
<evidence type="ECO:0000256" key="3">
    <source>
        <dbReference type="ARBA" id="ARBA00022737"/>
    </source>
</evidence>
<feature type="domain" description="Retrovirus-related Pol polyprotein from transposon TNT 1-94-like beta-barrel" evidence="10">
    <location>
        <begin position="718"/>
        <end position="791"/>
    </location>
</feature>
<dbReference type="InterPro" id="IPR027417">
    <property type="entry name" value="P-loop_NTPase"/>
</dbReference>
<comment type="similarity">
    <text evidence="1">Belongs to the disease resistance NB-LRR family.</text>
</comment>
<dbReference type="GO" id="GO:0043531">
    <property type="term" value="F:ADP binding"/>
    <property type="evidence" value="ECO:0007669"/>
    <property type="project" value="InterPro"/>
</dbReference>
<feature type="domain" description="Disease resistance N-terminal" evidence="9">
    <location>
        <begin position="328"/>
        <end position="362"/>
    </location>
</feature>
<sequence length="837" mass="92758">MEVAIKPAYHQPEFPSQISAMDAAAWLIDPPVEASLKRFEDAETWKYILKAVFMEKKTREEDILDTCLIEVADPAEKKDGLLKRLQKNIADLLNKKRKALHTIAVASEDTKKRLQEVADRRDRFSVAVALPAPATKPDPRLADMHKEAAQLIGIDNARAELIAMLQPDLERKEKKRKAMLLPASHGDADSDVSGSSSREMKIVSVVGVGGLGKTTLAKAVYHELQSQYDCGAFVPIGRTPQVFSNILYLLDKKEYSPILNLKDQFLLIGELQKFLQNKRDFIVIDDVWDITTWNIIKSALVNNDTRSRVITTTHNRDVASRVGEVPPEQLDPQVRLWASEVWEASYDMEDILDTCLIEVADPVEKKDGLLKRLHKNIADLLKKSKARHTIAVAIKDMKKRLQEVADCRDRFSVAVALPAPAPQEYLNVSLSPTASVPAVKGPEFIRTGTVKKRGKVEVALDKMDTLLCFEYMQKANLYKLDLQTRFNIEGEQGQQARKMRSCGFGDDGDGGIKFVEETKKEGRSTGLAHLMLLLMVEAVCSKISEMSPEEFYEIVICQEWWTTWKFESSSKQIKRLNQIVLSCLETGKSTKATSSTVSSTQRAVHDILILAAISIITEMKPLLAYDITAPNMDSVDLVLDFNGLTLAAALSVHQHNLTDEQSDKPRSYRAAATNSSEATTRAPMANMLTDDEAENQSDPNSCVAERDTIEEEKRSGEWFVATGAAHHATWKRDLFSNLVDVENDGLCVHAADGTPMPVCGRGDVVTDDVVLPDVYYVPRLCTNLVSVGQLAGLDYCVGFGRGACVISSAAGTVVGRAHARGDGLYEVDFLRVPLGMP</sequence>
<dbReference type="PANTHER" id="PTHR19338:SF67">
    <property type="entry name" value="AAA+ ATPASE DOMAIN-CONTAINING PROTEIN"/>
    <property type="match status" value="1"/>
</dbReference>
<dbReference type="InterPro" id="IPR054722">
    <property type="entry name" value="PolX-like_BBD"/>
</dbReference>
<proteinExistence type="inferred from homology"/>
<gene>
    <name evidence="11" type="ORF">SEVIR_8G243400v2</name>
</gene>
<evidence type="ECO:0000256" key="4">
    <source>
        <dbReference type="ARBA" id="ARBA00022741"/>
    </source>
</evidence>
<keyword evidence="6" id="KW-0175">Coiled coil</keyword>
<dbReference type="Gramene" id="TKW02427">
    <property type="protein sequence ID" value="TKW02427"/>
    <property type="gene ID" value="SEVIR_8G243400v2"/>
</dbReference>
<name>A0A4U6TXB5_SETVI</name>
<evidence type="ECO:0000259" key="9">
    <source>
        <dbReference type="Pfam" id="PF18052"/>
    </source>
</evidence>
<dbReference type="Gene3D" id="3.40.50.300">
    <property type="entry name" value="P-loop containing nucleotide triphosphate hydrolases"/>
    <property type="match status" value="1"/>
</dbReference>
<dbReference type="Proteomes" id="UP000298652">
    <property type="component" value="Chromosome 8"/>
</dbReference>
<dbReference type="InterPro" id="IPR041118">
    <property type="entry name" value="Rx_N"/>
</dbReference>
<evidence type="ECO:0000313" key="11">
    <source>
        <dbReference type="EMBL" id="TKW02427.1"/>
    </source>
</evidence>
<evidence type="ECO:0000256" key="7">
    <source>
        <dbReference type="SAM" id="MobiDB-lite"/>
    </source>
</evidence>
<feature type="domain" description="NB-ARC" evidence="8">
    <location>
        <begin position="197"/>
        <end position="325"/>
    </location>
</feature>
<keyword evidence="4" id="KW-0547">Nucleotide-binding</keyword>
<dbReference type="PRINTS" id="PR00364">
    <property type="entry name" value="DISEASERSIST"/>
</dbReference>
<dbReference type="AlphaFoldDB" id="A0A4U6TXB5"/>
<reference evidence="11" key="1">
    <citation type="submission" date="2019-03" db="EMBL/GenBank/DDBJ databases">
        <title>WGS assembly of Setaria viridis.</title>
        <authorList>
            <person name="Huang P."/>
            <person name="Jenkins J."/>
            <person name="Grimwood J."/>
            <person name="Barry K."/>
            <person name="Healey A."/>
            <person name="Mamidi S."/>
            <person name="Sreedasyam A."/>
            <person name="Shu S."/>
            <person name="Feldman M."/>
            <person name="Wu J."/>
            <person name="Yu Y."/>
            <person name="Chen C."/>
            <person name="Johnson J."/>
            <person name="Rokhsar D."/>
            <person name="Baxter I."/>
            <person name="Schmutz J."/>
            <person name="Brutnell T."/>
            <person name="Kellogg E."/>
        </authorList>
    </citation>
    <scope>NUCLEOTIDE SEQUENCE [LARGE SCALE GENOMIC DNA]</scope>
</reference>
<keyword evidence="3" id="KW-0677">Repeat</keyword>
<dbReference type="SUPFAM" id="SSF52540">
    <property type="entry name" value="P-loop containing nucleoside triphosphate hydrolases"/>
    <property type="match status" value="1"/>
</dbReference>
<dbReference type="Pfam" id="PF22936">
    <property type="entry name" value="Pol_BBD"/>
    <property type="match status" value="1"/>
</dbReference>
<dbReference type="GO" id="GO:0006952">
    <property type="term" value="P:defense response"/>
    <property type="evidence" value="ECO:0007669"/>
    <property type="project" value="UniProtKB-KW"/>
</dbReference>
<organism evidence="11 12">
    <name type="scientific">Setaria viridis</name>
    <name type="common">Green bristlegrass</name>
    <name type="synonym">Setaria italica subsp. viridis</name>
    <dbReference type="NCBI Taxonomy" id="4556"/>
    <lineage>
        <taxon>Eukaryota</taxon>
        <taxon>Viridiplantae</taxon>
        <taxon>Streptophyta</taxon>
        <taxon>Embryophyta</taxon>
        <taxon>Tracheophyta</taxon>
        <taxon>Spermatophyta</taxon>
        <taxon>Magnoliopsida</taxon>
        <taxon>Liliopsida</taxon>
        <taxon>Poales</taxon>
        <taxon>Poaceae</taxon>
        <taxon>PACMAD clade</taxon>
        <taxon>Panicoideae</taxon>
        <taxon>Panicodae</taxon>
        <taxon>Paniceae</taxon>
        <taxon>Cenchrinae</taxon>
        <taxon>Setaria</taxon>
    </lineage>
</organism>
<feature type="compositionally biased region" description="Basic and acidic residues" evidence="7">
    <location>
        <begin position="656"/>
        <end position="666"/>
    </location>
</feature>
<keyword evidence="2" id="KW-0433">Leucine-rich repeat</keyword>
<dbReference type="InterPro" id="IPR002182">
    <property type="entry name" value="NB-ARC"/>
</dbReference>
<dbReference type="EMBL" id="CM016559">
    <property type="protein sequence ID" value="TKW02427.1"/>
    <property type="molecule type" value="Genomic_DNA"/>
</dbReference>
<accession>A0A4U6TXB5</accession>
<evidence type="ECO:0000256" key="5">
    <source>
        <dbReference type="ARBA" id="ARBA00022821"/>
    </source>
</evidence>
<protein>
    <submittedName>
        <fullName evidence="11">Uncharacterized protein</fullName>
    </submittedName>
</protein>
<evidence type="ECO:0000256" key="1">
    <source>
        <dbReference type="ARBA" id="ARBA00008894"/>
    </source>
</evidence>
<evidence type="ECO:0000259" key="8">
    <source>
        <dbReference type="Pfam" id="PF00931"/>
    </source>
</evidence>